<evidence type="ECO:0000313" key="6">
    <source>
        <dbReference type="Proteomes" id="UP000306628"/>
    </source>
</evidence>
<evidence type="ECO:0000256" key="3">
    <source>
        <dbReference type="ARBA" id="ARBA00023163"/>
    </source>
</evidence>
<organism evidence="5 6">
    <name type="scientific">Nonomuraea zeae</name>
    <dbReference type="NCBI Taxonomy" id="1642303"/>
    <lineage>
        <taxon>Bacteria</taxon>
        <taxon>Bacillati</taxon>
        <taxon>Actinomycetota</taxon>
        <taxon>Actinomycetes</taxon>
        <taxon>Streptosporangiales</taxon>
        <taxon>Streptosporangiaceae</taxon>
        <taxon>Nonomuraea</taxon>
    </lineage>
</organism>
<dbReference type="InterPro" id="IPR011711">
    <property type="entry name" value="GntR_C"/>
</dbReference>
<dbReference type="Gene3D" id="1.20.120.530">
    <property type="entry name" value="GntR ligand-binding domain-like"/>
    <property type="match status" value="1"/>
</dbReference>
<protein>
    <submittedName>
        <fullName evidence="5">GntR family transcriptional regulator</fullName>
    </submittedName>
</protein>
<dbReference type="GO" id="GO:0003700">
    <property type="term" value="F:DNA-binding transcription factor activity"/>
    <property type="evidence" value="ECO:0007669"/>
    <property type="project" value="InterPro"/>
</dbReference>
<proteinExistence type="predicted"/>
<dbReference type="Proteomes" id="UP000306628">
    <property type="component" value="Unassembled WGS sequence"/>
</dbReference>
<evidence type="ECO:0000256" key="2">
    <source>
        <dbReference type="ARBA" id="ARBA00023125"/>
    </source>
</evidence>
<dbReference type="EMBL" id="VCKX01000149">
    <property type="protein sequence ID" value="TMR28163.1"/>
    <property type="molecule type" value="Genomic_DNA"/>
</dbReference>
<dbReference type="InterPro" id="IPR000524">
    <property type="entry name" value="Tscrpt_reg_HTH_GntR"/>
</dbReference>
<dbReference type="SUPFAM" id="SSF46785">
    <property type="entry name" value="Winged helix' DNA-binding domain"/>
    <property type="match status" value="1"/>
</dbReference>
<dbReference type="InterPro" id="IPR008920">
    <property type="entry name" value="TF_FadR/GntR_C"/>
</dbReference>
<keyword evidence="3" id="KW-0804">Transcription</keyword>
<accession>A0A5S4G586</accession>
<dbReference type="Pfam" id="PF07729">
    <property type="entry name" value="FCD"/>
    <property type="match status" value="1"/>
</dbReference>
<keyword evidence="1" id="KW-0805">Transcription regulation</keyword>
<name>A0A5S4G586_9ACTN</name>
<dbReference type="SMART" id="SM00895">
    <property type="entry name" value="FCD"/>
    <property type="match status" value="1"/>
</dbReference>
<evidence type="ECO:0000313" key="5">
    <source>
        <dbReference type="EMBL" id="TMR28163.1"/>
    </source>
</evidence>
<dbReference type="InterPro" id="IPR036388">
    <property type="entry name" value="WH-like_DNA-bd_sf"/>
</dbReference>
<keyword evidence="2" id="KW-0238">DNA-binding</keyword>
<dbReference type="SUPFAM" id="SSF48008">
    <property type="entry name" value="GntR ligand-binding domain-like"/>
    <property type="match status" value="1"/>
</dbReference>
<dbReference type="GO" id="GO:0003677">
    <property type="term" value="F:DNA binding"/>
    <property type="evidence" value="ECO:0007669"/>
    <property type="project" value="UniProtKB-KW"/>
</dbReference>
<evidence type="ECO:0000256" key="1">
    <source>
        <dbReference type="ARBA" id="ARBA00023015"/>
    </source>
</evidence>
<dbReference type="PANTHER" id="PTHR43537">
    <property type="entry name" value="TRANSCRIPTIONAL REGULATOR, GNTR FAMILY"/>
    <property type="match status" value="1"/>
</dbReference>
<feature type="domain" description="HTH gntR-type" evidence="4">
    <location>
        <begin position="5"/>
        <end position="72"/>
    </location>
</feature>
<dbReference type="InterPro" id="IPR036390">
    <property type="entry name" value="WH_DNA-bd_sf"/>
</dbReference>
<reference evidence="5 6" key="1">
    <citation type="submission" date="2019-05" db="EMBL/GenBank/DDBJ databases">
        <title>Draft genome sequence of Nonomuraea zeae DSM 100528.</title>
        <authorList>
            <person name="Saricaoglu S."/>
            <person name="Isik K."/>
        </authorList>
    </citation>
    <scope>NUCLEOTIDE SEQUENCE [LARGE SCALE GENOMIC DNA]</scope>
    <source>
        <strain evidence="5 6">DSM 100528</strain>
    </source>
</reference>
<dbReference type="RefSeq" id="WP_138694425.1">
    <property type="nucleotide sequence ID" value="NZ_JBHSAZ010000014.1"/>
</dbReference>
<dbReference type="PROSITE" id="PS50949">
    <property type="entry name" value="HTH_GNTR"/>
    <property type="match status" value="1"/>
</dbReference>
<dbReference type="SMART" id="SM00345">
    <property type="entry name" value="HTH_GNTR"/>
    <property type="match status" value="1"/>
</dbReference>
<comment type="caution">
    <text evidence="5">The sequence shown here is derived from an EMBL/GenBank/DDBJ whole genome shotgun (WGS) entry which is preliminary data.</text>
</comment>
<dbReference type="OrthoDB" id="8680240at2"/>
<dbReference type="Gene3D" id="1.10.10.10">
    <property type="entry name" value="Winged helix-like DNA-binding domain superfamily/Winged helix DNA-binding domain"/>
    <property type="match status" value="1"/>
</dbReference>
<dbReference type="AlphaFoldDB" id="A0A5S4G586"/>
<dbReference type="Pfam" id="PF00392">
    <property type="entry name" value="GntR"/>
    <property type="match status" value="1"/>
</dbReference>
<dbReference type="PANTHER" id="PTHR43537:SF24">
    <property type="entry name" value="GLUCONATE OPERON TRANSCRIPTIONAL REPRESSOR"/>
    <property type="match status" value="1"/>
</dbReference>
<gene>
    <name evidence="5" type="ORF">ETD85_36705</name>
</gene>
<keyword evidence="6" id="KW-1185">Reference proteome</keyword>
<evidence type="ECO:0000259" key="4">
    <source>
        <dbReference type="PROSITE" id="PS50949"/>
    </source>
</evidence>
<sequence length="213" mass="23302">MTSESRLEEPLTDRIRAVILGGDFVPNQRLVEADVCEQFGTTRAAVRTAFKELAGEGLVEILRNKGARVRAISKAEAIEITEVRMVLEGLSAAKAAERVTPRQAEDLRETVAAMRAAVEGNDLDRYSELNAVLHAKVREIADHRTSASIIERLGAQVVRHKFRLARQPGRAAVSLPQHELIVAAIVARDPEAAQTAMQQHLRSVAKALEATTD</sequence>